<organism evidence="2 3">
    <name type="scientific">Eragrostis curvula</name>
    <name type="common">weeping love grass</name>
    <dbReference type="NCBI Taxonomy" id="38414"/>
    <lineage>
        <taxon>Eukaryota</taxon>
        <taxon>Viridiplantae</taxon>
        <taxon>Streptophyta</taxon>
        <taxon>Embryophyta</taxon>
        <taxon>Tracheophyta</taxon>
        <taxon>Spermatophyta</taxon>
        <taxon>Magnoliopsida</taxon>
        <taxon>Liliopsida</taxon>
        <taxon>Poales</taxon>
        <taxon>Poaceae</taxon>
        <taxon>PACMAD clade</taxon>
        <taxon>Chloridoideae</taxon>
        <taxon>Eragrostideae</taxon>
        <taxon>Eragrostidinae</taxon>
        <taxon>Eragrostis</taxon>
    </lineage>
</organism>
<name>A0A5J9U7R5_9POAL</name>
<evidence type="ECO:0000313" key="3">
    <source>
        <dbReference type="Proteomes" id="UP000324897"/>
    </source>
</evidence>
<comment type="caution">
    <text evidence="2">The sequence shown here is derived from an EMBL/GenBank/DDBJ whole genome shotgun (WGS) entry which is preliminary data.</text>
</comment>
<dbReference type="AlphaFoldDB" id="A0A5J9U7R5"/>
<protein>
    <submittedName>
        <fullName evidence="2">Uncharacterized protein</fullName>
    </submittedName>
</protein>
<evidence type="ECO:0000313" key="2">
    <source>
        <dbReference type="EMBL" id="TVU19626.1"/>
    </source>
</evidence>
<dbReference type="EMBL" id="RWGY01000029">
    <property type="protein sequence ID" value="TVU19626.1"/>
    <property type="molecule type" value="Genomic_DNA"/>
</dbReference>
<dbReference type="Proteomes" id="UP000324897">
    <property type="component" value="Chromosome 7"/>
</dbReference>
<gene>
    <name evidence="2" type="ORF">EJB05_35786</name>
</gene>
<feature type="region of interest" description="Disordered" evidence="1">
    <location>
        <begin position="38"/>
        <end position="71"/>
    </location>
</feature>
<keyword evidence="3" id="KW-1185">Reference proteome</keyword>
<reference evidence="2 3" key="1">
    <citation type="journal article" date="2019" name="Sci. Rep.">
        <title>A high-quality genome of Eragrostis curvula grass provides insights into Poaceae evolution and supports new strategies to enhance forage quality.</title>
        <authorList>
            <person name="Carballo J."/>
            <person name="Santos B.A.C.M."/>
            <person name="Zappacosta D."/>
            <person name="Garbus I."/>
            <person name="Selva J.P."/>
            <person name="Gallo C.A."/>
            <person name="Diaz A."/>
            <person name="Albertini E."/>
            <person name="Caccamo M."/>
            <person name="Echenique V."/>
        </authorList>
    </citation>
    <scope>NUCLEOTIDE SEQUENCE [LARGE SCALE GENOMIC DNA]</scope>
    <source>
        <strain evidence="3">cv. Victoria</strain>
        <tissue evidence="2">Leaf</tissue>
    </source>
</reference>
<dbReference type="Gramene" id="TVU19626">
    <property type="protein sequence ID" value="TVU19626"/>
    <property type="gene ID" value="EJB05_35786"/>
</dbReference>
<feature type="non-terminal residue" evidence="2">
    <location>
        <position position="1"/>
    </location>
</feature>
<accession>A0A5J9U7R5</accession>
<proteinExistence type="predicted"/>
<evidence type="ECO:0000256" key="1">
    <source>
        <dbReference type="SAM" id="MobiDB-lite"/>
    </source>
</evidence>
<sequence>ATQSAVVQCGCARGCVAAAGSARPSGVQRHIGWQRCGRVKETVGPSSPSAREQREEDGGPSCGESSTQLSRSAHPPCLIAIRAPAIRIESFVLPRSRPLDQASGADEIDPIRFASGGFVVSFVR</sequence>